<dbReference type="RefSeq" id="XP_020127279.1">
    <property type="nucleotide sequence ID" value="XM_020277126.1"/>
</dbReference>
<gene>
    <name evidence="1" type="ORF">BKCO1_5300020</name>
</gene>
<protein>
    <submittedName>
        <fullName evidence="1">Uncharacterized protein</fullName>
    </submittedName>
</protein>
<dbReference type="Proteomes" id="UP000183809">
    <property type="component" value="Unassembled WGS sequence"/>
</dbReference>
<dbReference type="GeneID" id="31017387"/>
<dbReference type="OrthoDB" id="3786276at2759"/>
<comment type="caution">
    <text evidence="1">The sequence shown here is derived from an EMBL/GenBank/DDBJ whole genome shotgun (WGS) entry which is preliminary data.</text>
</comment>
<dbReference type="AlphaFoldDB" id="A0A1J9REM5"/>
<keyword evidence="2" id="KW-1185">Reference proteome</keyword>
<reference evidence="1 2" key="1">
    <citation type="submission" date="2016-10" db="EMBL/GenBank/DDBJ databases">
        <title>Proteomics and genomics reveal pathogen-plant mechanisms compatible with a hemibiotrophic lifestyle of Diplodia corticola.</title>
        <authorList>
            <person name="Fernandes I."/>
            <person name="De Jonge R."/>
            <person name="Van De Peer Y."/>
            <person name="Devreese B."/>
            <person name="Alves A."/>
            <person name="Esteves A.C."/>
        </authorList>
    </citation>
    <scope>NUCLEOTIDE SEQUENCE [LARGE SCALE GENOMIC DNA]</scope>
    <source>
        <strain evidence="1 2">CBS 112549</strain>
    </source>
</reference>
<name>A0A1J9REM5_9PEZI</name>
<evidence type="ECO:0000313" key="2">
    <source>
        <dbReference type="Proteomes" id="UP000183809"/>
    </source>
</evidence>
<proteinExistence type="predicted"/>
<dbReference type="EMBL" id="MNUE01000053">
    <property type="protein sequence ID" value="OJD31019.1"/>
    <property type="molecule type" value="Genomic_DNA"/>
</dbReference>
<sequence length="164" mass="17950">MATNCSCTLSALRVLMRVEQLEGSAVPLERSLELMESSEVGCMTVLNCERCRQHRFSLASVTVLSACIIEWVRRTWLGDDGSACAARISLGNYDLDPTDAEMLSRELMALQLSHFSKVMALLKAALGTLEAGGPAESFLDIVHANLQQLRDYTQRIRALAAASD</sequence>
<evidence type="ECO:0000313" key="1">
    <source>
        <dbReference type="EMBL" id="OJD31019.1"/>
    </source>
</evidence>
<accession>A0A1J9REM5</accession>
<organism evidence="1 2">
    <name type="scientific">Diplodia corticola</name>
    <dbReference type="NCBI Taxonomy" id="236234"/>
    <lineage>
        <taxon>Eukaryota</taxon>
        <taxon>Fungi</taxon>
        <taxon>Dikarya</taxon>
        <taxon>Ascomycota</taxon>
        <taxon>Pezizomycotina</taxon>
        <taxon>Dothideomycetes</taxon>
        <taxon>Dothideomycetes incertae sedis</taxon>
        <taxon>Botryosphaeriales</taxon>
        <taxon>Botryosphaeriaceae</taxon>
        <taxon>Diplodia</taxon>
    </lineage>
</organism>